<keyword evidence="3" id="KW-0378">Hydrolase</keyword>
<protein>
    <recommendedName>
        <fullName evidence="1">DNA-directed DNA polymerase</fullName>
        <ecNumber evidence="1">2.7.7.7</ecNumber>
    </recommendedName>
</protein>
<evidence type="ECO:0000313" key="11">
    <source>
        <dbReference type="Proteomes" id="UP000199125"/>
    </source>
</evidence>
<evidence type="ECO:0000256" key="6">
    <source>
        <dbReference type="ARBA" id="ARBA00026073"/>
    </source>
</evidence>
<dbReference type="EMBL" id="FNXG01000002">
    <property type="protein sequence ID" value="SEH83790.1"/>
    <property type="molecule type" value="Genomic_DNA"/>
</dbReference>
<dbReference type="Pfam" id="PF00929">
    <property type="entry name" value="RNase_T"/>
    <property type="match status" value="1"/>
</dbReference>
<dbReference type="Proteomes" id="UP000199125">
    <property type="component" value="Unassembled WGS sequence"/>
</dbReference>
<evidence type="ECO:0000313" key="10">
    <source>
        <dbReference type="EMBL" id="SEH83790.1"/>
    </source>
</evidence>
<evidence type="ECO:0000256" key="3">
    <source>
        <dbReference type="ARBA" id="ARBA00022801"/>
    </source>
</evidence>
<sequence length="739" mass="79623">MRSRGLAPLIAPGVALGLWSLGGAVVFLSVLGPQGAALRQAVFDALEATWMVMFLWWLGAAVLLGWLAQRARRRLILAPQRLLGAMRIAAADETMDAVPEIAHTPETQALAQEIDRLLGQRRELASYMARLVADASRSVAEQRDQLAALMTELDHAVVVCNREGRILLYNGRMRTLARRISGRGGGDSAGAELIGLGRSIHALIDKAALDHALDRVEARIARGADSSASAAQFVTASDAGHLLRASVAPVRRTDLAGLGGDEAGGDAADPAALTGFLLMLDDITEDHDRQTRRDRALQDMYERSRAAVANMQAALEMLEFPDLGAADHDRFLAVIRDETAAMHQRLLADEEAAAQDIGLRWPLHDMQGADLMAAAVRRLAATAGAPITTQPMAQDLWLRIDSFGLIGALDQLARRILALHDDPVLWLRLTPAGTRAHLDLGWVADGPALDPRVYSALPDEPMAQPVAGASTVREVVDRHGGEIWLERARGGIGDGVGGRFFRLLLPRATADIAPPESAIGSRPEFYDFGLFAAGHASADDDRKLSELAFTVFDCEMTGLDPAGGDEIIQIGALRIVNTRILRGETIDQLVDPQRSIPEAGIAIHHITPQMVRGQPLIAEVLPVFHRFAADSVLVGHNIAFDMRFLKLKEAATGLRFDHPLLDTLLLSSVLHPAEDSHALEAVAARLGVEIGARHTALGDAVATAEVFARMIPLLARQGIETLGQARAASDRSQFARLRY</sequence>
<dbReference type="PANTHER" id="PTHR30231">
    <property type="entry name" value="DNA POLYMERASE III SUBUNIT EPSILON"/>
    <property type="match status" value="1"/>
</dbReference>
<dbReference type="SUPFAM" id="SSF53098">
    <property type="entry name" value="Ribonuclease H-like"/>
    <property type="match status" value="1"/>
</dbReference>
<keyword evidence="8" id="KW-0812">Transmembrane</keyword>
<dbReference type="STRING" id="65735.SAMN04488075_1354"/>
<dbReference type="GO" id="GO:0003887">
    <property type="term" value="F:DNA-directed DNA polymerase activity"/>
    <property type="evidence" value="ECO:0007669"/>
    <property type="project" value="UniProtKB-EC"/>
</dbReference>
<organism evidence="10 11">
    <name type="scientific">Paracoccus alkenifer</name>
    <dbReference type="NCBI Taxonomy" id="65735"/>
    <lineage>
        <taxon>Bacteria</taxon>
        <taxon>Pseudomonadati</taxon>
        <taxon>Pseudomonadota</taxon>
        <taxon>Alphaproteobacteria</taxon>
        <taxon>Rhodobacterales</taxon>
        <taxon>Paracoccaceae</taxon>
        <taxon>Paracoccus</taxon>
    </lineage>
</organism>
<comment type="function">
    <text evidence="5">DNA polymerase III is a complex, multichain enzyme responsible for most of the replicative synthesis in bacteria. The epsilon subunit contain the editing function and is a proofreading 3'-5' exonuclease.</text>
</comment>
<dbReference type="RefSeq" id="WP_090846650.1">
    <property type="nucleotide sequence ID" value="NZ_FNXG01000002.1"/>
</dbReference>
<dbReference type="Gene3D" id="3.30.420.10">
    <property type="entry name" value="Ribonuclease H-like superfamily/Ribonuclease H"/>
    <property type="match status" value="1"/>
</dbReference>
<comment type="catalytic activity">
    <reaction evidence="7">
        <text>DNA(n) + a 2'-deoxyribonucleoside 5'-triphosphate = DNA(n+1) + diphosphate</text>
        <dbReference type="Rhea" id="RHEA:22508"/>
        <dbReference type="Rhea" id="RHEA-COMP:17339"/>
        <dbReference type="Rhea" id="RHEA-COMP:17340"/>
        <dbReference type="ChEBI" id="CHEBI:33019"/>
        <dbReference type="ChEBI" id="CHEBI:61560"/>
        <dbReference type="ChEBI" id="CHEBI:173112"/>
        <dbReference type="EC" id="2.7.7.7"/>
    </reaction>
</comment>
<name>A0A1H6L5Y5_9RHOB</name>
<dbReference type="GO" id="GO:0005829">
    <property type="term" value="C:cytosol"/>
    <property type="evidence" value="ECO:0007669"/>
    <property type="project" value="TreeGrafter"/>
</dbReference>
<evidence type="ECO:0000256" key="2">
    <source>
        <dbReference type="ARBA" id="ARBA00022722"/>
    </source>
</evidence>
<dbReference type="InterPro" id="IPR036397">
    <property type="entry name" value="RNaseH_sf"/>
</dbReference>
<feature type="domain" description="Exonuclease" evidence="9">
    <location>
        <begin position="548"/>
        <end position="716"/>
    </location>
</feature>
<dbReference type="InterPro" id="IPR006054">
    <property type="entry name" value="DnaQ"/>
</dbReference>
<keyword evidence="2" id="KW-0540">Nuclease</keyword>
<dbReference type="CDD" id="cd06127">
    <property type="entry name" value="DEDDh"/>
    <property type="match status" value="1"/>
</dbReference>
<evidence type="ECO:0000256" key="8">
    <source>
        <dbReference type="SAM" id="Phobius"/>
    </source>
</evidence>
<dbReference type="GO" id="GO:0008408">
    <property type="term" value="F:3'-5' exonuclease activity"/>
    <property type="evidence" value="ECO:0007669"/>
    <property type="project" value="TreeGrafter"/>
</dbReference>
<dbReference type="InterPro" id="IPR012337">
    <property type="entry name" value="RNaseH-like_sf"/>
</dbReference>
<reference evidence="11" key="1">
    <citation type="submission" date="2016-10" db="EMBL/GenBank/DDBJ databases">
        <authorList>
            <person name="Varghese N."/>
            <person name="Submissions S."/>
        </authorList>
    </citation>
    <scope>NUCLEOTIDE SEQUENCE [LARGE SCALE GENOMIC DNA]</scope>
    <source>
        <strain evidence="11">DSM 11593</strain>
    </source>
</reference>
<dbReference type="SMART" id="SM00479">
    <property type="entry name" value="EXOIII"/>
    <property type="match status" value="1"/>
</dbReference>
<dbReference type="GO" id="GO:0006260">
    <property type="term" value="P:DNA replication"/>
    <property type="evidence" value="ECO:0007669"/>
    <property type="project" value="InterPro"/>
</dbReference>
<evidence type="ECO:0000256" key="4">
    <source>
        <dbReference type="ARBA" id="ARBA00022839"/>
    </source>
</evidence>
<dbReference type="InterPro" id="IPR013520">
    <property type="entry name" value="Ribonucl_H"/>
</dbReference>
<dbReference type="GO" id="GO:0003677">
    <property type="term" value="F:DNA binding"/>
    <property type="evidence" value="ECO:0007669"/>
    <property type="project" value="InterPro"/>
</dbReference>
<dbReference type="FunFam" id="3.30.420.10:FF:000045">
    <property type="entry name" value="3'-5' exonuclease DinG"/>
    <property type="match status" value="1"/>
</dbReference>
<evidence type="ECO:0000259" key="9">
    <source>
        <dbReference type="SMART" id="SM00479"/>
    </source>
</evidence>
<keyword evidence="11" id="KW-1185">Reference proteome</keyword>
<feature type="transmembrane region" description="Helical" evidence="8">
    <location>
        <begin position="7"/>
        <end position="28"/>
    </location>
</feature>
<keyword evidence="8" id="KW-0472">Membrane</keyword>
<accession>A0A1H6L5Y5</accession>
<dbReference type="PANTHER" id="PTHR30231:SF4">
    <property type="entry name" value="PROTEIN NEN2"/>
    <property type="match status" value="1"/>
</dbReference>
<dbReference type="Gene3D" id="3.30.450.20">
    <property type="entry name" value="PAS domain"/>
    <property type="match status" value="1"/>
</dbReference>
<gene>
    <name evidence="10" type="ORF">SAMN04488075_1354</name>
</gene>
<dbReference type="EC" id="2.7.7.7" evidence="1"/>
<evidence type="ECO:0000256" key="5">
    <source>
        <dbReference type="ARBA" id="ARBA00025483"/>
    </source>
</evidence>
<comment type="subunit">
    <text evidence="6">DNA polymerase III contains a core (composed of alpha, epsilon and theta chains) that associates with a tau subunit. This core dimerizes to form the POLIII' complex. PolIII' associates with the gamma complex (composed of gamma, delta, delta', psi and chi chains) and with the beta chain to form the complete DNA polymerase III complex.</text>
</comment>
<keyword evidence="4" id="KW-0269">Exonuclease</keyword>
<evidence type="ECO:0000256" key="1">
    <source>
        <dbReference type="ARBA" id="ARBA00012417"/>
    </source>
</evidence>
<dbReference type="OrthoDB" id="9804290at2"/>
<proteinExistence type="predicted"/>
<evidence type="ECO:0000256" key="7">
    <source>
        <dbReference type="ARBA" id="ARBA00049244"/>
    </source>
</evidence>
<keyword evidence="8" id="KW-1133">Transmembrane helix</keyword>
<feature type="transmembrane region" description="Helical" evidence="8">
    <location>
        <begin position="48"/>
        <end position="68"/>
    </location>
</feature>
<dbReference type="NCBIfam" id="TIGR00573">
    <property type="entry name" value="dnaq"/>
    <property type="match status" value="1"/>
</dbReference>
<dbReference type="AlphaFoldDB" id="A0A1H6L5Y5"/>